<dbReference type="InterPro" id="IPR002347">
    <property type="entry name" value="SDR_fam"/>
</dbReference>
<organism evidence="4 5">
    <name type="scientific">Vallicoccus soli</name>
    <dbReference type="NCBI Taxonomy" id="2339232"/>
    <lineage>
        <taxon>Bacteria</taxon>
        <taxon>Bacillati</taxon>
        <taxon>Actinomycetota</taxon>
        <taxon>Actinomycetes</taxon>
        <taxon>Motilibacterales</taxon>
        <taxon>Vallicoccaceae</taxon>
        <taxon>Vallicoccus</taxon>
    </lineage>
</organism>
<dbReference type="OrthoDB" id="9781117at2"/>
<dbReference type="PRINTS" id="PR00080">
    <property type="entry name" value="SDRFAMILY"/>
</dbReference>
<name>A0A3A3YY58_9ACTN</name>
<evidence type="ECO:0000256" key="2">
    <source>
        <dbReference type="ARBA" id="ARBA00023002"/>
    </source>
</evidence>
<dbReference type="CDD" id="cd05233">
    <property type="entry name" value="SDR_c"/>
    <property type="match status" value="1"/>
</dbReference>
<accession>A0A3A3YY58</accession>
<evidence type="ECO:0000256" key="1">
    <source>
        <dbReference type="ARBA" id="ARBA00006484"/>
    </source>
</evidence>
<dbReference type="PANTHER" id="PTHR44196:SF1">
    <property type="entry name" value="DEHYDROGENASE_REDUCTASE SDR FAMILY MEMBER 7B"/>
    <property type="match status" value="1"/>
</dbReference>
<gene>
    <name evidence="4" type="ORF">D5H78_05285</name>
</gene>
<comment type="similarity">
    <text evidence="1 3">Belongs to the short-chain dehydrogenases/reductases (SDR) family.</text>
</comment>
<dbReference type="GO" id="GO:0016491">
    <property type="term" value="F:oxidoreductase activity"/>
    <property type="evidence" value="ECO:0007669"/>
    <property type="project" value="UniProtKB-KW"/>
</dbReference>
<keyword evidence="2" id="KW-0560">Oxidoreductase</keyword>
<reference evidence="4 5" key="1">
    <citation type="submission" date="2018-09" db="EMBL/GenBank/DDBJ databases">
        <title>YIM 75000 draft genome.</title>
        <authorList>
            <person name="Tang S."/>
            <person name="Feng Y."/>
        </authorList>
    </citation>
    <scope>NUCLEOTIDE SEQUENCE [LARGE SCALE GENOMIC DNA]</scope>
    <source>
        <strain evidence="4 5">YIM 75000</strain>
    </source>
</reference>
<evidence type="ECO:0000256" key="3">
    <source>
        <dbReference type="RuleBase" id="RU000363"/>
    </source>
</evidence>
<proteinExistence type="inferred from homology"/>
<comment type="caution">
    <text evidence="4">The sequence shown here is derived from an EMBL/GenBank/DDBJ whole genome shotgun (WGS) entry which is preliminary data.</text>
</comment>
<dbReference type="Gene3D" id="3.40.50.720">
    <property type="entry name" value="NAD(P)-binding Rossmann-like Domain"/>
    <property type="match status" value="1"/>
</dbReference>
<dbReference type="AlphaFoldDB" id="A0A3A3YY58"/>
<dbReference type="GO" id="GO:0016020">
    <property type="term" value="C:membrane"/>
    <property type="evidence" value="ECO:0007669"/>
    <property type="project" value="TreeGrafter"/>
</dbReference>
<keyword evidence="5" id="KW-1185">Reference proteome</keyword>
<dbReference type="SUPFAM" id="SSF51735">
    <property type="entry name" value="NAD(P)-binding Rossmann-fold domains"/>
    <property type="match status" value="1"/>
</dbReference>
<dbReference type="PRINTS" id="PR00081">
    <property type="entry name" value="GDHRDH"/>
</dbReference>
<dbReference type="EMBL" id="QZEZ01000002">
    <property type="protein sequence ID" value="RJK96700.1"/>
    <property type="molecule type" value="Genomic_DNA"/>
</dbReference>
<evidence type="ECO:0000313" key="5">
    <source>
        <dbReference type="Proteomes" id="UP000265614"/>
    </source>
</evidence>
<protein>
    <submittedName>
        <fullName evidence="4">SDR family NAD(P)-dependent oxidoreductase</fullName>
    </submittedName>
</protein>
<dbReference type="PROSITE" id="PS00061">
    <property type="entry name" value="ADH_SHORT"/>
    <property type="match status" value="1"/>
</dbReference>
<dbReference type="PANTHER" id="PTHR44196">
    <property type="entry name" value="DEHYDROGENASE/REDUCTASE SDR FAMILY MEMBER 7B"/>
    <property type="match status" value="1"/>
</dbReference>
<dbReference type="Pfam" id="PF00106">
    <property type="entry name" value="adh_short"/>
    <property type="match status" value="1"/>
</dbReference>
<dbReference type="RefSeq" id="WP_119949416.1">
    <property type="nucleotide sequence ID" value="NZ_QZEZ01000002.1"/>
</dbReference>
<evidence type="ECO:0000313" key="4">
    <source>
        <dbReference type="EMBL" id="RJK96700.1"/>
    </source>
</evidence>
<dbReference type="InterPro" id="IPR020904">
    <property type="entry name" value="Sc_DH/Rdtase_CS"/>
</dbReference>
<dbReference type="Proteomes" id="UP000265614">
    <property type="component" value="Unassembled WGS sequence"/>
</dbReference>
<sequence length="275" mass="28032">MSGSGALEGQVALVTGASRGIGRALALGLAGRGARVGLLARSGDALERVRAAVEDAGGRAATAVADVTDAGAVRDAVAALEAALGPVDLLVNNAGLIEGAEVPVWEGDPAEWWRVVEANVRGPYHLVRAVVPGMLARGGGRVVDVSSGFGVRDTVPYSAYAASKAALLRLGGSLALAGEEHGVRCFEVAPGLVREGMAGSMPMWADAPPERFTPLERVVDLVAAVAQGRLDAWSGRYLRADRDDPAALEARAAAGPLGGARALRVVPWGPDDPLA</sequence>
<dbReference type="InterPro" id="IPR036291">
    <property type="entry name" value="NAD(P)-bd_dom_sf"/>
</dbReference>